<evidence type="ECO:0000256" key="2">
    <source>
        <dbReference type="ARBA" id="ARBA00022527"/>
    </source>
</evidence>
<evidence type="ECO:0000313" key="11">
    <source>
        <dbReference type="EMBL" id="KRX01524.1"/>
    </source>
</evidence>
<comment type="catalytic activity">
    <reaction evidence="7">
        <text>L-threonyl-[protein] + ATP = O-phospho-L-threonyl-[protein] + ADP + H(+)</text>
        <dbReference type="Rhea" id="RHEA:46608"/>
        <dbReference type="Rhea" id="RHEA-COMP:11060"/>
        <dbReference type="Rhea" id="RHEA-COMP:11605"/>
        <dbReference type="ChEBI" id="CHEBI:15378"/>
        <dbReference type="ChEBI" id="CHEBI:30013"/>
        <dbReference type="ChEBI" id="CHEBI:30616"/>
        <dbReference type="ChEBI" id="CHEBI:61977"/>
        <dbReference type="ChEBI" id="CHEBI:456216"/>
        <dbReference type="EC" id="2.7.11.1"/>
    </reaction>
</comment>
<evidence type="ECO:0000313" key="12">
    <source>
        <dbReference type="Proteomes" id="UP000054937"/>
    </source>
</evidence>
<dbReference type="PANTHER" id="PTHR44899">
    <property type="entry name" value="CAMK FAMILY PROTEIN KINASE"/>
    <property type="match status" value="1"/>
</dbReference>
<evidence type="ECO:0000256" key="8">
    <source>
        <dbReference type="ARBA" id="ARBA00048679"/>
    </source>
</evidence>
<dbReference type="PROSITE" id="PS50011">
    <property type="entry name" value="PROTEIN_KINASE_DOM"/>
    <property type="match status" value="1"/>
</dbReference>
<dbReference type="GO" id="GO:0004674">
    <property type="term" value="F:protein serine/threonine kinase activity"/>
    <property type="evidence" value="ECO:0007669"/>
    <property type="project" value="UniProtKB-KW"/>
</dbReference>
<feature type="compositionally biased region" description="Basic and acidic residues" evidence="9">
    <location>
        <begin position="246"/>
        <end position="260"/>
    </location>
</feature>
<dbReference type="Gene3D" id="3.30.200.20">
    <property type="entry name" value="Phosphorylase Kinase, domain 1"/>
    <property type="match status" value="1"/>
</dbReference>
<evidence type="ECO:0000256" key="4">
    <source>
        <dbReference type="ARBA" id="ARBA00022741"/>
    </source>
</evidence>
<organism evidence="11 12">
    <name type="scientific">Pseudocohnilembus persalinus</name>
    <name type="common">Ciliate</name>
    <dbReference type="NCBI Taxonomy" id="266149"/>
    <lineage>
        <taxon>Eukaryota</taxon>
        <taxon>Sar</taxon>
        <taxon>Alveolata</taxon>
        <taxon>Ciliophora</taxon>
        <taxon>Intramacronucleata</taxon>
        <taxon>Oligohymenophorea</taxon>
        <taxon>Scuticociliatia</taxon>
        <taxon>Philasterida</taxon>
        <taxon>Pseudocohnilembidae</taxon>
        <taxon>Pseudocohnilembus</taxon>
    </lineage>
</organism>
<keyword evidence="6" id="KW-0067">ATP-binding</keyword>
<evidence type="ECO:0000256" key="3">
    <source>
        <dbReference type="ARBA" id="ARBA00022679"/>
    </source>
</evidence>
<dbReference type="EC" id="2.7.11.1" evidence="1"/>
<dbReference type="OMA" id="ICEEKAY"/>
<dbReference type="FunCoup" id="A0A0V0QH69">
    <property type="interactions" value="18"/>
</dbReference>
<gene>
    <name evidence="11" type="ORF">PPERSA_01427</name>
</gene>
<dbReference type="OrthoDB" id="248923at2759"/>
<dbReference type="Gene3D" id="1.10.510.10">
    <property type="entry name" value="Transferase(Phosphotransferase) domain 1"/>
    <property type="match status" value="1"/>
</dbReference>
<name>A0A0V0QH69_PSEPJ</name>
<dbReference type="EMBL" id="LDAU01000170">
    <property type="protein sequence ID" value="KRX01524.1"/>
    <property type="molecule type" value="Genomic_DNA"/>
</dbReference>
<dbReference type="CDD" id="cd08215">
    <property type="entry name" value="STKc_Nek"/>
    <property type="match status" value="1"/>
</dbReference>
<dbReference type="Proteomes" id="UP000054937">
    <property type="component" value="Unassembled WGS sequence"/>
</dbReference>
<dbReference type="GO" id="GO:0005524">
    <property type="term" value="F:ATP binding"/>
    <property type="evidence" value="ECO:0007669"/>
    <property type="project" value="UniProtKB-KW"/>
</dbReference>
<dbReference type="InterPro" id="IPR000719">
    <property type="entry name" value="Prot_kinase_dom"/>
</dbReference>
<evidence type="ECO:0000256" key="5">
    <source>
        <dbReference type="ARBA" id="ARBA00022777"/>
    </source>
</evidence>
<dbReference type="Pfam" id="PF00069">
    <property type="entry name" value="Pkinase"/>
    <property type="match status" value="1"/>
</dbReference>
<accession>A0A0V0QH69</accession>
<evidence type="ECO:0000256" key="7">
    <source>
        <dbReference type="ARBA" id="ARBA00047899"/>
    </source>
</evidence>
<reference evidence="11 12" key="1">
    <citation type="journal article" date="2015" name="Sci. Rep.">
        <title>Genome of the facultative scuticociliatosis pathogen Pseudocohnilembus persalinus provides insight into its virulence through horizontal gene transfer.</title>
        <authorList>
            <person name="Xiong J."/>
            <person name="Wang G."/>
            <person name="Cheng J."/>
            <person name="Tian M."/>
            <person name="Pan X."/>
            <person name="Warren A."/>
            <person name="Jiang C."/>
            <person name="Yuan D."/>
            <person name="Miao W."/>
        </authorList>
    </citation>
    <scope>NUCLEOTIDE SEQUENCE [LARGE SCALE GENOMIC DNA]</scope>
    <source>
        <strain evidence="11">36N120E</strain>
    </source>
</reference>
<feature type="domain" description="Protein kinase" evidence="10">
    <location>
        <begin position="1"/>
        <end position="232"/>
    </location>
</feature>
<keyword evidence="4" id="KW-0547">Nucleotide-binding</keyword>
<evidence type="ECO:0000259" key="10">
    <source>
        <dbReference type="PROSITE" id="PS50011"/>
    </source>
</evidence>
<dbReference type="PROSITE" id="PS00108">
    <property type="entry name" value="PROTEIN_KINASE_ST"/>
    <property type="match status" value="1"/>
</dbReference>
<dbReference type="SUPFAM" id="SSF56112">
    <property type="entry name" value="Protein kinase-like (PK-like)"/>
    <property type="match status" value="1"/>
</dbReference>
<protein>
    <recommendedName>
        <fullName evidence="1">non-specific serine/threonine protein kinase</fullName>
        <ecNumber evidence="1">2.7.11.1</ecNumber>
    </recommendedName>
</protein>
<proteinExistence type="predicted"/>
<comment type="catalytic activity">
    <reaction evidence="8">
        <text>L-seryl-[protein] + ATP = O-phospho-L-seryl-[protein] + ADP + H(+)</text>
        <dbReference type="Rhea" id="RHEA:17989"/>
        <dbReference type="Rhea" id="RHEA-COMP:9863"/>
        <dbReference type="Rhea" id="RHEA-COMP:11604"/>
        <dbReference type="ChEBI" id="CHEBI:15378"/>
        <dbReference type="ChEBI" id="CHEBI:29999"/>
        <dbReference type="ChEBI" id="CHEBI:30616"/>
        <dbReference type="ChEBI" id="CHEBI:83421"/>
        <dbReference type="ChEBI" id="CHEBI:456216"/>
        <dbReference type="EC" id="2.7.11.1"/>
    </reaction>
</comment>
<dbReference type="InterPro" id="IPR011009">
    <property type="entry name" value="Kinase-like_dom_sf"/>
</dbReference>
<comment type="caution">
    <text evidence="11">The sequence shown here is derived from an EMBL/GenBank/DDBJ whole genome shotgun (WGS) entry which is preliminary data.</text>
</comment>
<evidence type="ECO:0000256" key="6">
    <source>
        <dbReference type="ARBA" id="ARBA00022840"/>
    </source>
</evidence>
<keyword evidence="2" id="KW-0723">Serine/threonine-protein kinase</keyword>
<dbReference type="InterPro" id="IPR051131">
    <property type="entry name" value="NEK_Ser/Thr_kinase_NIMA"/>
</dbReference>
<evidence type="ECO:0000256" key="9">
    <source>
        <dbReference type="SAM" id="MobiDB-lite"/>
    </source>
</evidence>
<keyword evidence="5 11" id="KW-0418">Kinase</keyword>
<dbReference type="AlphaFoldDB" id="A0A0V0QH69"/>
<feature type="compositionally biased region" description="Low complexity" evidence="9">
    <location>
        <begin position="261"/>
        <end position="272"/>
    </location>
</feature>
<dbReference type="InterPro" id="IPR008271">
    <property type="entry name" value="Ser/Thr_kinase_AS"/>
</dbReference>
<keyword evidence="3" id="KW-0808">Transferase</keyword>
<dbReference type="PANTHER" id="PTHR44899:SF3">
    <property type="entry name" value="SERINE_THREONINE-PROTEIN KINASE NEK1"/>
    <property type="match status" value="1"/>
</dbReference>
<sequence>MKIIDVSKLDRKQKEDALNEVKLLKQLKHPFIIQYRESFMDQNRYLCIVMDYAEKGDVHSLILQKKKSKEQFTEQEILKYFIQICFGLKFIHDQNILHRDLKTQNIFLNQKSEIKIGDFGIAKTLKNQDDMAQTAIGTPYYLSPEICEEKAYNQKSDIWSLGCILYEFMTQKHAFDAQNMRGLMIKILKAQYQKIPENLNFSDEIKNLVYELLQKDPENRPSIKDILKKPFLQPVIDQFLSQKLKEKKETQEKQNKKENKSSSNQFQKKNQSEIIQRNDNKEQNNSSSTTNVHQQSQQQFQLNSCRSILQSDRSKQSEIIKNEQLINQIQNLNNENYIPKIEPKQKQQNNENNKNSSDTEQVTFEQPNQQYLQYVELIQGVITIENSIFSN</sequence>
<dbReference type="FunFam" id="1.10.510.10:FF:000172">
    <property type="entry name" value="serine/threonine-protein kinase Nek1 isoform X1"/>
    <property type="match status" value="1"/>
</dbReference>
<dbReference type="InParanoid" id="A0A0V0QH69"/>
<feature type="region of interest" description="Disordered" evidence="9">
    <location>
        <begin position="246"/>
        <end position="272"/>
    </location>
</feature>
<keyword evidence="12" id="KW-1185">Reference proteome</keyword>
<evidence type="ECO:0000256" key="1">
    <source>
        <dbReference type="ARBA" id="ARBA00012513"/>
    </source>
</evidence>
<dbReference type="SMART" id="SM00220">
    <property type="entry name" value="S_TKc"/>
    <property type="match status" value="1"/>
</dbReference>